<protein>
    <submittedName>
        <fullName evidence="10">MFS transporter</fullName>
    </submittedName>
</protein>
<evidence type="ECO:0000259" key="9">
    <source>
        <dbReference type="PROSITE" id="PS50850"/>
    </source>
</evidence>
<evidence type="ECO:0000256" key="8">
    <source>
        <dbReference type="SAM" id="Phobius"/>
    </source>
</evidence>
<feature type="transmembrane region" description="Helical" evidence="8">
    <location>
        <begin position="289"/>
        <end position="312"/>
    </location>
</feature>
<keyword evidence="4" id="KW-1003">Cell membrane</keyword>
<keyword evidence="11" id="KW-1185">Reference proteome</keyword>
<dbReference type="AlphaFoldDB" id="A0A9W6L3E9"/>
<dbReference type="InterPro" id="IPR004638">
    <property type="entry name" value="EmrB-like"/>
</dbReference>
<feature type="transmembrane region" description="Helical" evidence="8">
    <location>
        <begin position="189"/>
        <end position="208"/>
    </location>
</feature>
<feature type="transmembrane region" description="Helical" evidence="8">
    <location>
        <begin position="348"/>
        <end position="374"/>
    </location>
</feature>
<feature type="transmembrane region" description="Helical" evidence="8">
    <location>
        <begin position="95"/>
        <end position="116"/>
    </location>
</feature>
<dbReference type="InterPro" id="IPR036259">
    <property type="entry name" value="MFS_trans_sf"/>
</dbReference>
<dbReference type="InterPro" id="IPR020846">
    <property type="entry name" value="MFS_dom"/>
</dbReference>
<feature type="transmembrane region" description="Helical" evidence="8">
    <location>
        <begin position="324"/>
        <end position="342"/>
    </location>
</feature>
<evidence type="ECO:0000256" key="6">
    <source>
        <dbReference type="ARBA" id="ARBA00022989"/>
    </source>
</evidence>
<accession>A0A9W6L3E9</accession>
<dbReference type="PANTHER" id="PTHR42718:SF9">
    <property type="entry name" value="MAJOR FACILITATOR SUPERFAMILY MULTIDRUG TRANSPORTER MFSC"/>
    <property type="match status" value="1"/>
</dbReference>
<reference evidence="10" key="2">
    <citation type="submission" date="2023-01" db="EMBL/GenBank/DDBJ databases">
        <authorList>
            <person name="Sun Q."/>
            <person name="Evtushenko L."/>
        </authorList>
    </citation>
    <scope>NUCLEOTIDE SEQUENCE</scope>
    <source>
        <strain evidence="10">VKM Ac-1069</strain>
    </source>
</reference>
<keyword evidence="5 8" id="KW-0812">Transmembrane</keyword>
<evidence type="ECO:0000256" key="1">
    <source>
        <dbReference type="ARBA" id="ARBA00004651"/>
    </source>
</evidence>
<evidence type="ECO:0000256" key="3">
    <source>
        <dbReference type="ARBA" id="ARBA00022448"/>
    </source>
</evidence>
<name>A0A9W6L3E9_9PSEU</name>
<comment type="similarity">
    <text evidence="2">Belongs to the major facilitator superfamily. EmrB family.</text>
</comment>
<feature type="transmembrane region" description="Helical" evidence="8">
    <location>
        <begin position="128"/>
        <end position="149"/>
    </location>
</feature>
<dbReference type="Gene3D" id="1.20.1250.20">
    <property type="entry name" value="MFS general substrate transporter like domains"/>
    <property type="match status" value="1"/>
</dbReference>
<gene>
    <name evidence="10" type="ORF">GCM10017577_33060</name>
</gene>
<evidence type="ECO:0000256" key="2">
    <source>
        <dbReference type="ARBA" id="ARBA00008537"/>
    </source>
</evidence>
<dbReference type="EMBL" id="BSFQ01000012">
    <property type="protein sequence ID" value="GLL12165.1"/>
    <property type="molecule type" value="Genomic_DNA"/>
</dbReference>
<evidence type="ECO:0000256" key="5">
    <source>
        <dbReference type="ARBA" id="ARBA00022692"/>
    </source>
</evidence>
<sequence length="459" mass="46574">MIRLCVVVVIGSVAPLLDTTIVSVALGTLSRTFGADVSTIQWVISGYLLAMAMVVPATGWAMDRFGARRVWIWSVVAFGLGSVLAGTAWSAGSLIAFRILQGAGGGAILPVGAALLMRAAGPQRLGRVTAAVSVPAQITPIAGLLLGGLIVEPLSWRWCFLVNVPVCLFAVVLARRVVPEVPGQPTERLDARGLALLGPALGALTYGLSRAGSAGFGDRLVVGTLAAGIVLLAVFVGHSLRTSGTPLIDVRLFARPSFAGGTTMLFLLSASLFGSMVIVPLYVQQVWGAGALAAGLALVPQFAGTLVALPFVGRLADRLPARDVVLGGVLVAVLGTVPFTQAGHGPGAVLLAVALFVRGIGVGAASVTLMTAAYRDVAPAQVPRATSALQIGQRIGAPLGAAVLTTVLQQQLAGTGATAAAYGSTFWWSLALTAPALLPATLLGRTGGARPRGPAGARS</sequence>
<dbReference type="NCBIfam" id="TIGR00711">
    <property type="entry name" value="efflux_EmrB"/>
    <property type="match status" value="1"/>
</dbReference>
<feature type="transmembrane region" description="Helical" evidence="8">
    <location>
        <begin position="155"/>
        <end position="177"/>
    </location>
</feature>
<comment type="caution">
    <text evidence="10">The sequence shown here is derived from an EMBL/GenBank/DDBJ whole genome shotgun (WGS) entry which is preliminary data.</text>
</comment>
<dbReference type="GO" id="GO:0022857">
    <property type="term" value="F:transmembrane transporter activity"/>
    <property type="evidence" value="ECO:0007669"/>
    <property type="project" value="InterPro"/>
</dbReference>
<evidence type="ECO:0000256" key="4">
    <source>
        <dbReference type="ARBA" id="ARBA00022475"/>
    </source>
</evidence>
<feature type="transmembrane region" description="Helical" evidence="8">
    <location>
        <begin position="258"/>
        <end position="283"/>
    </location>
</feature>
<evidence type="ECO:0000313" key="10">
    <source>
        <dbReference type="EMBL" id="GLL12165.1"/>
    </source>
</evidence>
<keyword evidence="7 8" id="KW-0472">Membrane</keyword>
<dbReference type="SUPFAM" id="SSF103473">
    <property type="entry name" value="MFS general substrate transporter"/>
    <property type="match status" value="1"/>
</dbReference>
<dbReference type="GO" id="GO:0005886">
    <property type="term" value="C:plasma membrane"/>
    <property type="evidence" value="ECO:0007669"/>
    <property type="project" value="UniProtKB-SubCell"/>
</dbReference>
<reference evidence="10" key="1">
    <citation type="journal article" date="2014" name="Int. J. Syst. Evol. Microbiol.">
        <title>Complete genome sequence of Corynebacterium casei LMG S-19264T (=DSM 44701T), isolated from a smear-ripened cheese.</title>
        <authorList>
            <consortium name="US DOE Joint Genome Institute (JGI-PGF)"/>
            <person name="Walter F."/>
            <person name="Albersmeier A."/>
            <person name="Kalinowski J."/>
            <person name="Ruckert C."/>
        </authorList>
    </citation>
    <scope>NUCLEOTIDE SEQUENCE</scope>
    <source>
        <strain evidence="10">VKM Ac-1069</strain>
    </source>
</reference>
<dbReference type="PROSITE" id="PS50850">
    <property type="entry name" value="MFS"/>
    <property type="match status" value="1"/>
</dbReference>
<feature type="domain" description="Major facilitator superfamily (MFS) profile" evidence="9">
    <location>
        <begin position="4"/>
        <end position="448"/>
    </location>
</feature>
<feature type="transmembrane region" description="Helical" evidence="8">
    <location>
        <begin position="70"/>
        <end position="89"/>
    </location>
</feature>
<comment type="subcellular location">
    <subcellularLocation>
        <location evidence="1">Cell membrane</location>
        <topology evidence="1">Multi-pass membrane protein</topology>
    </subcellularLocation>
</comment>
<proteinExistence type="inferred from homology"/>
<dbReference type="PANTHER" id="PTHR42718">
    <property type="entry name" value="MAJOR FACILITATOR SUPERFAMILY MULTIDRUG TRANSPORTER MFSC"/>
    <property type="match status" value="1"/>
</dbReference>
<dbReference type="Gene3D" id="1.20.1720.10">
    <property type="entry name" value="Multidrug resistance protein D"/>
    <property type="match status" value="1"/>
</dbReference>
<dbReference type="RefSeq" id="WP_051737453.1">
    <property type="nucleotide sequence ID" value="NZ_BAAAUZ010000020.1"/>
</dbReference>
<evidence type="ECO:0000313" key="11">
    <source>
        <dbReference type="Proteomes" id="UP001143463"/>
    </source>
</evidence>
<feature type="transmembrane region" description="Helical" evidence="8">
    <location>
        <begin position="39"/>
        <end position="58"/>
    </location>
</feature>
<dbReference type="Proteomes" id="UP001143463">
    <property type="component" value="Unassembled WGS sequence"/>
</dbReference>
<keyword evidence="6 8" id="KW-1133">Transmembrane helix</keyword>
<dbReference type="Pfam" id="PF07690">
    <property type="entry name" value="MFS_1"/>
    <property type="match status" value="1"/>
</dbReference>
<organism evidence="10 11">
    <name type="scientific">Pseudonocardia halophobica</name>
    <dbReference type="NCBI Taxonomy" id="29401"/>
    <lineage>
        <taxon>Bacteria</taxon>
        <taxon>Bacillati</taxon>
        <taxon>Actinomycetota</taxon>
        <taxon>Actinomycetes</taxon>
        <taxon>Pseudonocardiales</taxon>
        <taxon>Pseudonocardiaceae</taxon>
        <taxon>Pseudonocardia</taxon>
    </lineage>
</organism>
<dbReference type="InterPro" id="IPR011701">
    <property type="entry name" value="MFS"/>
</dbReference>
<keyword evidence="3" id="KW-0813">Transport</keyword>
<feature type="transmembrane region" description="Helical" evidence="8">
    <location>
        <begin position="220"/>
        <end position="237"/>
    </location>
</feature>
<evidence type="ECO:0000256" key="7">
    <source>
        <dbReference type="ARBA" id="ARBA00023136"/>
    </source>
</evidence>